<dbReference type="EMBL" id="FNEK01000064">
    <property type="protein sequence ID" value="SDL01470.1"/>
    <property type="molecule type" value="Genomic_DNA"/>
</dbReference>
<dbReference type="Proteomes" id="UP000199382">
    <property type="component" value="Unassembled WGS sequence"/>
</dbReference>
<accession>A0A1G9GLB3</accession>
<dbReference type="InterPro" id="IPR028082">
    <property type="entry name" value="Peripla_BP_I"/>
</dbReference>
<dbReference type="SUPFAM" id="SSF53822">
    <property type="entry name" value="Periplasmic binding protein-like I"/>
    <property type="match status" value="1"/>
</dbReference>
<gene>
    <name evidence="2" type="ORF">SAMN04488026_106411</name>
</gene>
<evidence type="ECO:0000313" key="2">
    <source>
        <dbReference type="EMBL" id="SDL01470.1"/>
    </source>
</evidence>
<dbReference type="AlphaFoldDB" id="A0A1G9GLB3"/>
<dbReference type="Gene3D" id="3.40.50.2300">
    <property type="match status" value="2"/>
</dbReference>
<dbReference type="Pfam" id="PF13407">
    <property type="entry name" value="Peripla_BP_4"/>
    <property type="match status" value="1"/>
</dbReference>
<protein>
    <submittedName>
        <fullName evidence="2">Substrate-binding protein domain-containing protein</fullName>
    </submittedName>
</protein>
<reference evidence="2 3" key="1">
    <citation type="submission" date="2016-10" db="EMBL/GenBank/DDBJ databases">
        <authorList>
            <person name="de Groot N.N."/>
        </authorList>
    </citation>
    <scope>NUCLEOTIDE SEQUENCE [LARGE SCALE GENOMIC DNA]</scope>
    <source>
        <strain evidence="2 3">DSM 25294</strain>
    </source>
</reference>
<dbReference type="STRING" id="571298.SAMN04488026_106411"/>
<sequence length="104" mass="11102">MATAGKGAAIAVTEAGRKGEIKIVGMDRNDDMLPYIEDGTVVGAIAQKSFAEAFLAVHLLQWLNTDGMKVLPDWQAAAVNPLPEQVVAGVMKITPENVAQFKHN</sequence>
<feature type="domain" description="Periplasmic binding protein" evidence="1">
    <location>
        <begin position="5"/>
        <end position="61"/>
    </location>
</feature>
<evidence type="ECO:0000259" key="1">
    <source>
        <dbReference type="Pfam" id="PF13407"/>
    </source>
</evidence>
<evidence type="ECO:0000313" key="3">
    <source>
        <dbReference type="Proteomes" id="UP000199382"/>
    </source>
</evidence>
<dbReference type="RefSeq" id="WP_212635125.1">
    <property type="nucleotide sequence ID" value="NZ_FNEK01000064.1"/>
</dbReference>
<name>A0A1G9GLB3_9RHOB</name>
<keyword evidence="3" id="KW-1185">Reference proteome</keyword>
<dbReference type="InterPro" id="IPR025997">
    <property type="entry name" value="SBP_2_dom"/>
</dbReference>
<proteinExistence type="predicted"/>
<organism evidence="2 3">
    <name type="scientific">Aliiruegeria lutimaris</name>
    <dbReference type="NCBI Taxonomy" id="571298"/>
    <lineage>
        <taxon>Bacteria</taxon>
        <taxon>Pseudomonadati</taxon>
        <taxon>Pseudomonadota</taxon>
        <taxon>Alphaproteobacteria</taxon>
        <taxon>Rhodobacterales</taxon>
        <taxon>Roseobacteraceae</taxon>
        <taxon>Aliiruegeria</taxon>
    </lineage>
</organism>